<organism evidence="5 6">
    <name type="scientific">Urochloa decumbens</name>
    <dbReference type="NCBI Taxonomy" id="240449"/>
    <lineage>
        <taxon>Eukaryota</taxon>
        <taxon>Viridiplantae</taxon>
        <taxon>Streptophyta</taxon>
        <taxon>Embryophyta</taxon>
        <taxon>Tracheophyta</taxon>
        <taxon>Spermatophyta</taxon>
        <taxon>Magnoliopsida</taxon>
        <taxon>Liliopsida</taxon>
        <taxon>Poales</taxon>
        <taxon>Poaceae</taxon>
        <taxon>PACMAD clade</taxon>
        <taxon>Panicoideae</taxon>
        <taxon>Panicodae</taxon>
        <taxon>Paniceae</taxon>
        <taxon>Melinidinae</taxon>
        <taxon>Urochloa</taxon>
    </lineage>
</organism>
<dbReference type="Proteomes" id="UP001497457">
    <property type="component" value="Chromosome 36b"/>
</dbReference>
<evidence type="ECO:0000256" key="1">
    <source>
        <dbReference type="SAM" id="MobiDB-lite"/>
    </source>
</evidence>
<feature type="region of interest" description="Disordered" evidence="1">
    <location>
        <begin position="36"/>
        <end position="65"/>
    </location>
</feature>
<sequence>MAAPWRVAWKAAAVLLAVAAAVEVATAKQCTNQVTASHTVQARLQASPEWRRRERDKPMSHDHHHLNPTEEAAWMGLMPPPPPTRDAAAAGEELEFDWAMLYRSLKGHPLPVPGGGGGASPPGAGPFLEEVSLHDVRLDLDGDAAYGRAQRTNLEYLLLLDVDRLVWSFRKQAGLPAPGQPYGGWEGPDVELRGHFVGHYLSATAKMWASTHNATLAGRMAAVVDALHECQRAAGTGYLSAFPALFFDKFEAVVYVWAPYYTIHKIMQGLLDQHVVAGNGKALGMVVAMADYFAGRVANVIRRYSIERHWASLNEETGGMNDVLYQLYTITKDQRHLVLAHLFDKPCFLGLLALKVDSLSDFHANTHIPLVVGGQMRYEVTGDPLYKEIATFFMDTVNSSHAYATGGTSVYEFWSDPKRLAGELNSDTQESCTTYNMLKVSRNLFRWTKEIAYADYYERALINGVLSIQRGRDPGVMIYLLPQGPGSSKSRSTHSWGTPYDSFWCCYGTWIESFSKLGDSIYFEEKGEIPGLYIIQFIPSRFKWRAAGLTVTQKLLPLSSSDQYLQVSLSISAKIDGQFATLNVRIPSWASLNGAKATLNDKDLESGSPGTFLTISKQWSNGDQLSLRLPIHLLTEAIKDDRPEYASIQAVLFGPFLLAGLTTGDWDAKTGGATAAPSDWITPIPPESNSQLLTLVQESSGKAFVLSAVNGSLTMQERPKDSGGTDAAVHATFRLVPEGSGSGAAATNSTATVMLEPFDMPGMVVTEKLTVSAEKSSGALFSVMPGLDGAPGSVSLELGSKAGCFLVAGGGRSGKVHVGCSGGVQKHGDGDAGFRRAASIARAEPLRRYHPMSFAARGVRRSFLLEPLFTLRDESYTVYFNLVA</sequence>
<feature type="signal peptide" evidence="2">
    <location>
        <begin position="1"/>
        <end position="27"/>
    </location>
</feature>
<proteinExistence type="predicted"/>
<evidence type="ECO:0000259" key="4">
    <source>
        <dbReference type="Pfam" id="PF20736"/>
    </source>
</evidence>
<dbReference type="InterPro" id="IPR012878">
    <property type="entry name" value="Beta-AFase-like_GH127_cat"/>
</dbReference>
<keyword evidence="2" id="KW-0732">Signal</keyword>
<feature type="compositionally biased region" description="Basic and acidic residues" evidence="1">
    <location>
        <begin position="49"/>
        <end position="65"/>
    </location>
</feature>
<feature type="chain" id="PRO_5044755237" evidence="2">
    <location>
        <begin position="28"/>
        <end position="884"/>
    </location>
</feature>
<feature type="domain" description="Non-reducing end beta-L-arabinofuranosidase-like GH127 middle" evidence="4">
    <location>
        <begin position="532"/>
        <end position="631"/>
    </location>
</feature>
<evidence type="ECO:0000313" key="5">
    <source>
        <dbReference type="EMBL" id="CAL5053760.1"/>
    </source>
</evidence>
<reference evidence="5 6" key="2">
    <citation type="submission" date="2024-10" db="EMBL/GenBank/DDBJ databases">
        <authorList>
            <person name="Ryan C."/>
        </authorList>
    </citation>
    <scope>NUCLEOTIDE SEQUENCE [LARGE SCALE GENOMIC DNA]</scope>
</reference>
<feature type="domain" description="Non-reducing end beta-L-arabinofuranosidase-like GH127 catalytic" evidence="3">
    <location>
        <begin position="143"/>
        <end position="519"/>
    </location>
</feature>
<accession>A0ABC9E8G5</accession>
<reference evidence="6" key="1">
    <citation type="submission" date="2024-06" db="EMBL/GenBank/DDBJ databases">
        <authorList>
            <person name="Ryan C."/>
        </authorList>
    </citation>
    <scope>NUCLEOTIDE SEQUENCE [LARGE SCALE GENOMIC DNA]</scope>
</reference>
<dbReference type="SUPFAM" id="SSF48208">
    <property type="entry name" value="Six-hairpin glycosidases"/>
    <property type="match status" value="1"/>
</dbReference>
<dbReference type="AlphaFoldDB" id="A0ABC9E8G5"/>
<evidence type="ECO:0000256" key="2">
    <source>
        <dbReference type="SAM" id="SignalP"/>
    </source>
</evidence>
<evidence type="ECO:0000259" key="3">
    <source>
        <dbReference type="Pfam" id="PF07944"/>
    </source>
</evidence>
<dbReference type="PANTHER" id="PTHR31151:SF0">
    <property type="entry name" value="PROLINE-TRNA LIGASE (DUF1680)"/>
    <property type="match status" value="1"/>
</dbReference>
<dbReference type="Gene3D" id="2.80.10.50">
    <property type="match status" value="1"/>
</dbReference>
<protein>
    <submittedName>
        <fullName evidence="5">Uncharacterized protein</fullName>
    </submittedName>
</protein>
<gene>
    <name evidence="5" type="ORF">URODEC1_LOCUS93415</name>
</gene>
<dbReference type="Pfam" id="PF20736">
    <property type="entry name" value="Glyco_hydro127M"/>
    <property type="match status" value="1"/>
</dbReference>
<dbReference type="InterPro" id="IPR049046">
    <property type="entry name" value="Beta-AFase-like_GH127_middle"/>
</dbReference>
<dbReference type="PANTHER" id="PTHR31151">
    <property type="entry name" value="PROLINE-TRNA LIGASE (DUF1680)"/>
    <property type="match status" value="1"/>
</dbReference>
<evidence type="ECO:0000313" key="6">
    <source>
        <dbReference type="Proteomes" id="UP001497457"/>
    </source>
</evidence>
<keyword evidence="6" id="KW-1185">Reference proteome</keyword>
<dbReference type="InterPro" id="IPR008928">
    <property type="entry name" value="6-hairpin_glycosidase_sf"/>
</dbReference>
<name>A0ABC9E8G5_9POAL</name>
<dbReference type="Pfam" id="PF07944">
    <property type="entry name" value="Beta-AFase-like_GH127_cat"/>
    <property type="match status" value="1"/>
</dbReference>
<dbReference type="EMBL" id="OZ075146">
    <property type="protein sequence ID" value="CAL5053760.1"/>
    <property type="molecule type" value="Genomic_DNA"/>
</dbReference>